<dbReference type="Gene3D" id="3.30.70.100">
    <property type="match status" value="1"/>
</dbReference>
<dbReference type="InterPro" id="IPR036163">
    <property type="entry name" value="HMA_dom_sf"/>
</dbReference>
<dbReference type="InterPro" id="IPR006121">
    <property type="entry name" value="HMA_dom"/>
</dbReference>
<reference evidence="3" key="1">
    <citation type="journal article" date="2019" name="Int. J. Syst. Evol. Microbiol.">
        <title>The Global Catalogue of Microorganisms (GCM) 10K type strain sequencing project: providing services to taxonomists for standard genome sequencing and annotation.</title>
        <authorList>
            <consortium name="The Broad Institute Genomics Platform"/>
            <consortium name="The Broad Institute Genome Sequencing Center for Infectious Disease"/>
            <person name="Wu L."/>
            <person name="Ma J."/>
        </authorList>
    </citation>
    <scope>NUCLEOTIDE SEQUENCE [LARGE SCALE GENOMIC DNA]</scope>
    <source>
        <strain evidence="3">CGMCC 4.7283</strain>
    </source>
</reference>
<dbReference type="Proteomes" id="UP001595973">
    <property type="component" value="Unassembled WGS sequence"/>
</dbReference>
<keyword evidence="3" id="KW-1185">Reference proteome</keyword>
<protein>
    <submittedName>
        <fullName evidence="2">Cation transporter</fullName>
    </submittedName>
</protein>
<dbReference type="RefSeq" id="WP_380720129.1">
    <property type="nucleotide sequence ID" value="NZ_JBHSGI010000028.1"/>
</dbReference>
<feature type="domain" description="HMA" evidence="1">
    <location>
        <begin position="1"/>
        <end position="30"/>
    </location>
</feature>
<evidence type="ECO:0000259" key="1">
    <source>
        <dbReference type="Pfam" id="PF00403"/>
    </source>
</evidence>
<dbReference type="SUPFAM" id="SSF55008">
    <property type="entry name" value="HMA, heavy metal-associated domain"/>
    <property type="match status" value="1"/>
</dbReference>
<proteinExistence type="predicted"/>
<name>A0ABV9KKQ1_9RHOB</name>
<dbReference type="EMBL" id="JBHSGI010000028">
    <property type="protein sequence ID" value="MFC4670669.1"/>
    <property type="molecule type" value="Genomic_DNA"/>
</dbReference>
<gene>
    <name evidence="2" type="ORF">ACFO5X_19105</name>
</gene>
<sequence>MSCSSCVGRVEKALSAVLGASETHVNLVSRSTNCEMRNPTRSTAVLCP</sequence>
<comment type="caution">
    <text evidence="2">The sequence shown here is derived from an EMBL/GenBank/DDBJ whole genome shotgun (WGS) entry which is preliminary data.</text>
</comment>
<dbReference type="Pfam" id="PF00403">
    <property type="entry name" value="HMA"/>
    <property type="match status" value="1"/>
</dbReference>
<accession>A0ABV9KKQ1</accession>
<dbReference type="CDD" id="cd00371">
    <property type="entry name" value="HMA"/>
    <property type="match status" value="1"/>
</dbReference>
<organism evidence="2 3">
    <name type="scientific">Seohaeicola nanhaiensis</name>
    <dbReference type="NCBI Taxonomy" id="1387282"/>
    <lineage>
        <taxon>Bacteria</taxon>
        <taxon>Pseudomonadati</taxon>
        <taxon>Pseudomonadota</taxon>
        <taxon>Alphaproteobacteria</taxon>
        <taxon>Rhodobacterales</taxon>
        <taxon>Roseobacteraceae</taxon>
        <taxon>Seohaeicola</taxon>
    </lineage>
</organism>
<evidence type="ECO:0000313" key="3">
    <source>
        <dbReference type="Proteomes" id="UP001595973"/>
    </source>
</evidence>
<evidence type="ECO:0000313" key="2">
    <source>
        <dbReference type="EMBL" id="MFC4670669.1"/>
    </source>
</evidence>